<dbReference type="SMART" id="SM00428">
    <property type="entry name" value="H3"/>
    <property type="match status" value="1"/>
</dbReference>
<dbReference type="InterPro" id="IPR009072">
    <property type="entry name" value="Histone-fold"/>
</dbReference>
<dbReference type="InterPro" id="IPR007125">
    <property type="entry name" value="H2A/H2B/H3"/>
</dbReference>
<evidence type="ECO:0000313" key="3">
    <source>
        <dbReference type="EMBL" id="PTQ48552.1"/>
    </source>
</evidence>
<name>A0A2R6XR32_MARPO</name>
<dbReference type="AlphaFoldDB" id="A0A2R6XR32"/>
<dbReference type="Pfam" id="PF00125">
    <property type="entry name" value="Histone"/>
    <property type="match status" value="1"/>
</dbReference>
<evidence type="ECO:0000313" key="4">
    <source>
        <dbReference type="Proteomes" id="UP000244005"/>
    </source>
</evidence>
<dbReference type="GO" id="GO:0003677">
    <property type="term" value="F:DNA binding"/>
    <property type="evidence" value="ECO:0007669"/>
    <property type="project" value="InterPro"/>
</dbReference>
<proteinExistence type="inferred from homology"/>
<dbReference type="EMBL" id="KZ772677">
    <property type="protein sequence ID" value="PTQ48552.1"/>
    <property type="molecule type" value="Genomic_DNA"/>
</dbReference>
<dbReference type="Gene3D" id="1.10.20.10">
    <property type="entry name" value="Histone, subunit A"/>
    <property type="match status" value="1"/>
</dbReference>
<gene>
    <name evidence="3" type="ORF">MARPO_0005s0184</name>
</gene>
<dbReference type="GO" id="GO:0000786">
    <property type="term" value="C:nucleosome"/>
    <property type="evidence" value="ECO:0007669"/>
    <property type="project" value="InterPro"/>
</dbReference>
<comment type="similarity">
    <text evidence="1">Belongs to the histone H3 family.</text>
</comment>
<sequence>LAGDGDRQFLTCFRTLTCPPARPGSSTRSSSFANAVRTSCRMTRICSVRIRPTGFPSLQFAHKLWPPTVRGNKFPETFDIQALQEAAKMYMVPLFEDTNLAAIQRNRITIQPKDMPLVPFRTERC</sequence>
<dbReference type="GO" id="GO:0046982">
    <property type="term" value="F:protein heterodimerization activity"/>
    <property type="evidence" value="ECO:0007669"/>
    <property type="project" value="InterPro"/>
</dbReference>
<dbReference type="Proteomes" id="UP000244005">
    <property type="component" value="Unassembled WGS sequence"/>
</dbReference>
<dbReference type="GO" id="GO:0030527">
    <property type="term" value="F:structural constituent of chromatin"/>
    <property type="evidence" value="ECO:0007669"/>
    <property type="project" value="InterPro"/>
</dbReference>
<organism evidence="3 4">
    <name type="scientific">Marchantia polymorpha</name>
    <name type="common">Common liverwort</name>
    <name type="synonym">Marchantia aquatica</name>
    <dbReference type="NCBI Taxonomy" id="3197"/>
    <lineage>
        <taxon>Eukaryota</taxon>
        <taxon>Viridiplantae</taxon>
        <taxon>Streptophyta</taxon>
        <taxon>Embryophyta</taxon>
        <taxon>Marchantiophyta</taxon>
        <taxon>Marchantiopsida</taxon>
        <taxon>Marchantiidae</taxon>
        <taxon>Marchantiales</taxon>
        <taxon>Marchantiaceae</taxon>
        <taxon>Marchantia</taxon>
    </lineage>
</organism>
<protein>
    <recommendedName>
        <fullName evidence="2">Core Histone H2A/H2B/H3 domain-containing protein</fullName>
    </recommendedName>
</protein>
<evidence type="ECO:0000256" key="1">
    <source>
        <dbReference type="ARBA" id="ARBA00010343"/>
    </source>
</evidence>
<evidence type="ECO:0000259" key="2">
    <source>
        <dbReference type="Pfam" id="PF00125"/>
    </source>
</evidence>
<dbReference type="OrthoDB" id="420022at2759"/>
<dbReference type="SUPFAM" id="SSF47113">
    <property type="entry name" value="Histone-fold"/>
    <property type="match status" value="1"/>
</dbReference>
<reference evidence="4" key="1">
    <citation type="journal article" date="2017" name="Cell">
        <title>Insights into land plant evolution garnered from the Marchantia polymorpha genome.</title>
        <authorList>
            <person name="Bowman J.L."/>
            <person name="Kohchi T."/>
            <person name="Yamato K.T."/>
            <person name="Jenkins J."/>
            <person name="Shu S."/>
            <person name="Ishizaki K."/>
            <person name="Yamaoka S."/>
            <person name="Nishihama R."/>
            <person name="Nakamura Y."/>
            <person name="Berger F."/>
            <person name="Adam C."/>
            <person name="Aki S.S."/>
            <person name="Althoff F."/>
            <person name="Araki T."/>
            <person name="Arteaga-Vazquez M.A."/>
            <person name="Balasubrmanian S."/>
            <person name="Barry K."/>
            <person name="Bauer D."/>
            <person name="Boehm C.R."/>
            <person name="Briginshaw L."/>
            <person name="Caballero-Perez J."/>
            <person name="Catarino B."/>
            <person name="Chen F."/>
            <person name="Chiyoda S."/>
            <person name="Chovatia M."/>
            <person name="Davies K.M."/>
            <person name="Delmans M."/>
            <person name="Demura T."/>
            <person name="Dierschke T."/>
            <person name="Dolan L."/>
            <person name="Dorantes-Acosta A.E."/>
            <person name="Eklund D.M."/>
            <person name="Florent S.N."/>
            <person name="Flores-Sandoval E."/>
            <person name="Fujiyama A."/>
            <person name="Fukuzawa H."/>
            <person name="Galik B."/>
            <person name="Grimanelli D."/>
            <person name="Grimwood J."/>
            <person name="Grossniklaus U."/>
            <person name="Hamada T."/>
            <person name="Haseloff J."/>
            <person name="Hetherington A.J."/>
            <person name="Higo A."/>
            <person name="Hirakawa Y."/>
            <person name="Hundley H.N."/>
            <person name="Ikeda Y."/>
            <person name="Inoue K."/>
            <person name="Inoue S.I."/>
            <person name="Ishida S."/>
            <person name="Jia Q."/>
            <person name="Kakita M."/>
            <person name="Kanazawa T."/>
            <person name="Kawai Y."/>
            <person name="Kawashima T."/>
            <person name="Kennedy M."/>
            <person name="Kinose K."/>
            <person name="Kinoshita T."/>
            <person name="Kohara Y."/>
            <person name="Koide E."/>
            <person name="Komatsu K."/>
            <person name="Kopischke S."/>
            <person name="Kubo M."/>
            <person name="Kyozuka J."/>
            <person name="Lagercrantz U."/>
            <person name="Lin S.S."/>
            <person name="Lindquist E."/>
            <person name="Lipzen A.M."/>
            <person name="Lu C.W."/>
            <person name="De Luna E."/>
            <person name="Martienssen R.A."/>
            <person name="Minamino N."/>
            <person name="Mizutani M."/>
            <person name="Mizutani M."/>
            <person name="Mochizuki N."/>
            <person name="Monte I."/>
            <person name="Mosher R."/>
            <person name="Nagasaki H."/>
            <person name="Nakagami H."/>
            <person name="Naramoto S."/>
            <person name="Nishitani K."/>
            <person name="Ohtani M."/>
            <person name="Okamoto T."/>
            <person name="Okumura M."/>
            <person name="Phillips J."/>
            <person name="Pollak B."/>
            <person name="Reinders A."/>
            <person name="Rovekamp M."/>
            <person name="Sano R."/>
            <person name="Sawa S."/>
            <person name="Schmid M.W."/>
            <person name="Shirakawa M."/>
            <person name="Solano R."/>
            <person name="Spunde A."/>
            <person name="Suetsugu N."/>
            <person name="Sugano S."/>
            <person name="Sugiyama A."/>
            <person name="Sun R."/>
            <person name="Suzuki Y."/>
            <person name="Takenaka M."/>
            <person name="Takezawa D."/>
            <person name="Tomogane H."/>
            <person name="Tsuzuki M."/>
            <person name="Ueda T."/>
            <person name="Umeda M."/>
            <person name="Ward J.M."/>
            <person name="Watanabe Y."/>
            <person name="Yazaki K."/>
            <person name="Yokoyama R."/>
            <person name="Yoshitake Y."/>
            <person name="Yotsui I."/>
            <person name="Zachgo S."/>
            <person name="Schmutz J."/>
        </authorList>
    </citation>
    <scope>NUCLEOTIDE SEQUENCE [LARGE SCALE GENOMIC DNA]</scope>
    <source>
        <strain evidence="4">Tak-1</strain>
    </source>
</reference>
<feature type="domain" description="Core Histone H2A/H2B/H3" evidence="2">
    <location>
        <begin position="79"/>
        <end position="117"/>
    </location>
</feature>
<keyword evidence="4" id="KW-1185">Reference proteome</keyword>
<dbReference type="InterPro" id="IPR000164">
    <property type="entry name" value="Histone_H3/CENP-A"/>
</dbReference>
<accession>A0A2R6XR32</accession>
<dbReference type="PRINTS" id="PR00622">
    <property type="entry name" value="HISTONEH3"/>
</dbReference>
<feature type="non-terminal residue" evidence="3">
    <location>
        <position position="1"/>
    </location>
</feature>